<accession>G4ZQS9</accession>
<evidence type="ECO:0000313" key="1">
    <source>
        <dbReference type="EMBL" id="EGZ16180.1"/>
    </source>
</evidence>
<dbReference type="EMBL" id="JH159155">
    <property type="protein sequence ID" value="EGZ16180.1"/>
    <property type="molecule type" value="Genomic_DNA"/>
</dbReference>
<name>G4ZQS9_PHYSP</name>
<proteinExistence type="predicted"/>
<evidence type="ECO:0000313" key="2">
    <source>
        <dbReference type="Proteomes" id="UP000002640"/>
    </source>
</evidence>
<gene>
    <name evidence="1" type="ORF">PHYSODRAFT_302510</name>
</gene>
<dbReference type="RefSeq" id="XP_009529929.1">
    <property type="nucleotide sequence ID" value="XM_009531634.1"/>
</dbReference>
<dbReference type="AlphaFoldDB" id="G4ZQS9"/>
<dbReference type="KEGG" id="psoj:PHYSODRAFT_302510"/>
<protein>
    <submittedName>
        <fullName evidence="1">Uncharacterized protein</fullName>
    </submittedName>
</protein>
<dbReference type="GeneID" id="20642148"/>
<organism evidence="1 2">
    <name type="scientific">Phytophthora sojae (strain P6497)</name>
    <name type="common">Soybean stem and root rot agent</name>
    <name type="synonym">Phytophthora megasperma f. sp. glycines</name>
    <dbReference type="NCBI Taxonomy" id="1094619"/>
    <lineage>
        <taxon>Eukaryota</taxon>
        <taxon>Sar</taxon>
        <taxon>Stramenopiles</taxon>
        <taxon>Oomycota</taxon>
        <taxon>Peronosporomycetes</taxon>
        <taxon>Peronosporales</taxon>
        <taxon>Peronosporaceae</taxon>
        <taxon>Phytophthora</taxon>
    </lineage>
</organism>
<sequence length="431" mass="46554">MDTVLGGKPISCGGGGSARAPCFQEARGPQVSLLYAAPPPFIGYGLPQICSRCKMKGVRSISSTIVHWPVRCSTNTAMAFTRYTCTASMMLAALLHRDVILARAAVKPFTEPSRVQCFRGPHTTPRLDDNRRPHFLVIMRCERARRGEVDIVLLSLVVSARGSKGCQACHPLKRERDTNTVRVTVALAGELWLPAFPMDFVGMAPLGPGPDPPAVHHQVVRDCRARCLPQRVQTNPRGGGGIDEQLRAHCPLVGPDTLARARPALAIFSSSGGGGRRCGLSGASCMLDPTTYICFALSQRFFFAPAESVSSQVADQHGDLYTYCNNMVLTMTERCLPAIEHSSPPSFVGGTCIGYRMIYKSPAAKKAGLRVRLQAGGNQAARGKFKSSFERGFPGKLDRVSVGLRKFVQVHAARKMLDAAKWRAQAGTTAS</sequence>
<dbReference type="Proteomes" id="UP000002640">
    <property type="component" value="Unassembled WGS sequence"/>
</dbReference>
<reference evidence="1 2" key="1">
    <citation type="journal article" date="2006" name="Science">
        <title>Phytophthora genome sequences uncover evolutionary origins and mechanisms of pathogenesis.</title>
        <authorList>
            <person name="Tyler B.M."/>
            <person name="Tripathy S."/>
            <person name="Zhang X."/>
            <person name="Dehal P."/>
            <person name="Jiang R.H."/>
            <person name="Aerts A."/>
            <person name="Arredondo F.D."/>
            <person name="Baxter L."/>
            <person name="Bensasson D."/>
            <person name="Beynon J.L."/>
            <person name="Chapman J."/>
            <person name="Damasceno C.M."/>
            <person name="Dorrance A.E."/>
            <person name="Dou D."/>
            <person name="Dickerman A.W."/>
            <person name="Dubchak I.L."/>
            <person name="Garbelotto M."/>
            <person name="Gijzen M."/>
            <person name="Gordon S.G."/>
            <person name="Govers F."/>
            <person name="Grunwald N.J."/>
            <person name="Huang W."/>
            <person name="Ivors K.L."/>
            <person name="Jones R.W."/>
            <person name="Kamoun S."/>
            <person name="Krampis K."/>
            <person name="Lamour K.H."/>
            <person name="Lee M.K."/>
            <person name="McDonald W.H."/>
            <person name="Medina M."/>
            <person name="Meijer H.J."/>
            <person name="Nordberg E.K."/>
            <person name="Maclean D.J."/>
            <person name="Ospina-Giraldo M.D."/>
            <person name="Morris P.F."/>
            <person name="Phuntumart V."/>
            <person name="Putnam N.H."/>
            <person name="Rash S."/>
            <person name="Rose J.K."/>
            <person name="Sakihama Y."/>
            <person name="Salamov A.A."/>
            <person name="Savidor A."/>
            <person name="Scheuring C.F."/>
            <person name="Smith B.M."/>
            <person name="Sobral B.W."/>
            <person name="Terry A."/>
            <person name="Torto-Alalibo T.A."/>
            <person name="Win J."/>
            <person name="Xu Z."/>
            <person name="Zhang H."/>
            <person name="Grigoriev I.V."/>
            <person name="Rokhsar D.S."/>
            <person name="Boore J.L."/>
        </authorList>
    </citation>
    <scope>NUCLEOTIDE SEQUENCE [LARGE SCALE GENOMIC DNA]</scope>
    <source>
        <strain evidence="1 2">P6497</strain>
    </source>
</reference>
<dbReference type="InParanoid" id="G4ZQS9"/>
<keyword evidence="2" id="KW-1185">Reference proteome</keyword>